<name>A0AAP0ICH0_9MAGN</name>
<reference evidence="1 2" key="1">
    <citation type="submission" date="2024-01" db="EMBL/GenBank/DDBJ databases">
        <title>Genome assemblies of Stephania.</title>
        <authorList>
            <person name="Yang L."/>
        </authorList>
    </citation>
    <scope>NUCLEOTIDE SEQUENCE [LARGE SCALE GENOMIC DNA]</scope>
    <source>
        <strain evidence="1">JXDWG</strain>
        <tissue evidence="1">Leaf</tissue>
    </source>
</reference>
<dbReference type="EMBL" id="JBBNAG010000008">
    <property type="protein sequence ID" value="KAK9112590.1"/>
    <property type="molecule type" value="Genomic_DNA"/>
</dbReference>
<comment type="caution">
    <text evidence="1">The sequence shown here is derived from an EMBL/GenBank/DDBJ whole genome shotgun (WGS) entry which is preliminary data.</text>
</comment>
<sequence length="103" mass="11942">MNSVNVQPHENCGFRAITDAVGYGGDEGWRQLLLELFEELVRNEAMYRNVFQHDEYGRVRDAINFYNSFAEKDYWLSLLEMRLIVANCYKLPFAVLAKEGVTA</sequence>
<organism evidence="1 2">
    <name type="scientific">Stephania cephalantha</name>
    <dbReference type="NCBI Taxonomy" id="152367"/>
    <lineage>
        <taxon>Eukaryota</taxon>
        <taxon>Viridiplantae</taxon>
        <taxon>Streptophyta</taxon>
        <taxon>Embryophyta</taxon>
        <taxon>Tracheophyta</taxon>
        <taxon>Spermatophyta</taxon>
        <taxon>Magnoliopsida</taxon>
        <taxon>Ranunculales</taxon>
        <taxon>Menispermaceae</taxon>
        <taxon>Menispermoideae</taxon>
        <taxon>Cissampelideae</taxon>
        <taxon>Stephania</taxon>
    </lineage>
</organism>
<dbReference type="AlphaFoldDB" id="A0AAP0ICH0"/>
<accession>A0AAP0ICH0</accession>
<proteinExistence type="predicted"/>
<keyword evidence="2" id="KW-1185">Reference proteome</keyword>
<evidence type="ECO:0000313" key="1">
    <source>
        <dbReference type="EMBL" id="KAK9112590.1"/>
    </source>
</evidence>
<protein>
    <submittedName>
        <fullName evidence="1">Uncharacterized protein</fullName>
    </submittedName>
</protein>
<dbReference type="Proteomes" id="UP001419268">
    <property type="component" value="Unassembled WGS sequence"/>
</dbReference>
<evidence type="ECO:0000313" key="2">
    <source>
        <dbReference type="Proteomes" id="UP001419268"/>
    </source>
</evidence>
<gene>
    <name evidence="1" type="ORF">Scep_020109</name>
</gene>